<dbReference type="OrthoDB" id="1922282at2759"/>
<dbReference type="Pfam" id="PF00226">
    <property type="entry name" value="DnaJ"/>
    <property type="match status" value="1"/>
</dbReference>
<sequence>MKMLAAVLQRQLFSLSERMPCLHRVTVSLHTTSSLYWYDISKNLTECFSLLNVPPSCTEDELKVAYLEAAKKYHPDSNSRYADANKFNQVESAYRAVLKKVQENARRAEALKQGVKPEEEEEDKFGIKHTAPQHRQYLEYEGVGRGTPSQRMRQYQQYKVHRAAENVTQHRIERMAAQTENALVLKDKRKARIHKMTNALDRLVEDMILDSMNKGEFDNLPGKGKPLENNYKDNPYVDTTTHNVNKIMIQNGFVPDWVMVEKEIRIGYKDAKTKLEANRRKLGASPIPKSAELWWDRYKAEFREGVTLVNKMIDKYNLTVPHFTMQMAHFNIERTIDRIDRDIGEEFRKIQEEEERERQEKIKEKLTEFASKYAPREEIENIETVTENVSDTKTATNDEKVIVNGDSASVKSQGSVKTLKPKRKRLKDMIANARFGF</sequence>
<evidence type="ECO:0000313" key="2">
    <source>
        <dbReference type="Proteomes" id="UP000085678"/>
    </source>
</evidence>
<dbReference type="InterPro" id="IPR018961">
    <property type="entry name" value="DnaJ_homolog_subfam-C_membr-28"/>
</dbReference>
<dbReference type="Pfam" id="PF09350">
    <property type="entry name" value="DJC28_CD"/>
    <property type="match status" value="1"/>
</dbReference>
<dbReference type="Gene3D" id="1.10.287.110">
    <property type="entry name" value="DnaJ domain"/>
    <property type="match status" value="1"/>
</dbReference>
<dbReference type="Proteomes" id="UP000085678">
    <property type="component" value="Unplaced"/>
</dbReference>
<dbReference type="InterPro" id="IPR001623">
    <property type="entry name" value="DnaJ_domain"/>
</dbReference>
<dbReference type="AlphaFoldDB" id="A0A1S3JZZ5"/>
<dbReference type="PROSITE" id="PS50076">
    <property type="entry name" value="DNAJ_2"/>
    <property type="match status" value="1"/>
</dbReference>
<dbReference type="KEGG" id="lak:106177670"/>
<dbReference type="SUPFAM" id="SSF46565">
    <property type="entry name" value="Chaperone J-domain"/>
    <property type="match status" value="1"/>
</dbReference>
<name>A0A1S3JZZ5_LINAN</name>
<dbReference type="STRING" id="7574.A0A1S3JZZ5"/>
<dbReference type="GeneID" id="106177670"/>
<accession>A0A1S3JZZ5</accession>
<evidence type="ECO:0000259" key="1">
    <source>
        <dbReference type="PROSITE" id="PS50076"/>
    </source>
</evidence>
<dbReference type="CDD" id="cd06257">
    <property type="entry name" value="DnaJ"/>
    <property type="match status" value="1"/>
</dbReference>
<gene>
    <name evidence="3" type="primary">LOC106177670</name>
</gene>
<organism evidence="2 3">
    <name type="scientific">Lingula anatina</name>
    <name type="common">Brachiopod</name>
    <name type="synonym">Lingula unguis</name>
    <dbReference type="NCBI Taxonomy" id="7574"/>
    <lineage>
        <taxon>Eukaryota</taxon>
        <taxon>Metazoa</taxon>
        <taxon>Spiralia</taxon>
        <taxon>Lophotrochozoa</taxon>
        <taxon>Brachiopoda</taxon>
        <taxon>Linguliformea</taxon>
        <taxon>Lingulata</taxon>
        <taxon>Lingulida</taxon>
        <taxon>Linguloidea</taxon>
        <taxon>Lingulidae</taxon>
        <taxon>Lingula</taxon>
    </lineage>
</organism>
<proteinExistence type="predicted"/>
<dbReference type="InterPro" id="IPR036869">
    <property type="entry name" value="J_dom_sf"/>
</dbReference>
<dbReference type="InParanoid" id="A0A1S3JZZ5"/>
<dbReference type="PRINTS" id="PR00625">
    <property type="entry name" value="JDOMAIN"/>
</dbReference>
<protein>
    <submittedName>
        <fullName evidence="3">DnaJ homolog subfamily C member 28-like</fullName>
    </submittedName>
</protein>
<dbReference type="SMART" id="SM00271">
    <property type="entry name" value="DnaJ"/>
    <property type="match status" value="1"/>
</dbReference>
<keyword evidence="2" id="KW-1185">Reference proteome</keyword>
<dbReference type="PANTHER" id="PTHR39158">
    <property type="entry name" value="OS08G0560600 PROTEIN"/>
    <property type="match status" value="1"/>
</dbReference>
<reference evidence="3" key="1">
    <citation type="submission" date="2025-08" db="UniProtKB">
        <authorList>
            <consortium name="RefSeq"/>
        </authorList>
    </citation>
    <scope>IDENTIFICATION</scope>
    <source>
        <tissue evidence="3">Gonads</tissue>
    </source>
</reference>
<dbReference type="PANTHER" id="PTHR39158:SF1">
    <property type="entry name" value="DNAJ HOMOLOG SUBFAMILY C MEMBER 28"/>
    <property type="match status" value="1"/>
</dbReference>
<dbReference type="RefSeq" id="XP_013415965.1">
    <property type="nucleotide sequence ID" value="XM_013560511.1"/>
</dbReference>
<evidence type="ECO:0000313" key="3">
    <source>
        <dbReference type="RefSeq" id="XP_013415965.1"/>
    </source>
</evidence>
<feature type="domain" description="J" evidence="1">
    <location>
        <begin position="46"/>
        <end position="126"/>
    </location>
</feature>
<dbReference type="InterPro" id="IPR052573">
    <property type="entry name" value="DnaJ_C_subfamily_28"/>
</dbReference>
<dbReference type="FunCoup" id="A0A1S3JZZ5">
    <property type="interactions" value="23"/>
</dbReference>